<dbReference type="STRING" id="33007.HMPREF3198_01372"/>
<dbReference type="Gene3D" id="3.20.20.190">
    <property type="entry name" value="Phosphatidylinositol (PI) phosphodiesterase"/>
    <property type="match status" value="1"/>
</dbReference>
<dbReference type="InterPro" id="IPR017946">
    <property type="entry name" value="PLC-like_Pdiesterase_TIM-brl"/>
</dbReference>
<dbReference type="GO" id="GO:0008081">
    <property type="term" value="F:phosphoric diester hydrolase activity"/>
    <property type="evidence" value="ECO:0007669"/>
    <property type="project" value="InterPro"/>
</dbReference>
<dbReference type="GO" id="GO:0006629">
    <property type="term" value="P:lipid metabolic process"/>
    <property type="evidence" value="ECO:0007669"/>
    <property type="project" value="InterPro"/>
</dbReference>
<gene>
    <name evidence="2" type="ORF">CYJ19_04255</name>
</gene>
<dbReference type="Proteomes" id="UP000235122">
    <property type="component" value="Unassembled WGS sequence"/>
</dbReference>
<evidence type="ECO:0000313" key="3">
    <source>
        <dbReference type="Proteomes" id="UP000235122"/>
    </source>
</evidence>
<comment type="caution">
    <text evidence="2">The sequence shown here is derived from an EMBL/GenBank/DDBJ whole genome shotgun (WGS) entry which is preliminary data.</text>
</comment>
<evidence type="ECO:0000313" key="2">
    <source>
        <dbReference type="EMBL" id="PKY72858.1"/>
    </source>
</evidence>
<accession>A0A2I1IP18</accession>
<protein>
    <submittedName>
        <fullName evidence="2">Glycerophosphodiester phosphodiesterase</fullName>
    </submittedName>
</protein>
<feature type="domain" description="GP-PDE" evidence="1">
    <location>
        <begin position="16"/>
        <end position="242"/>
    </location>
</feature>
<dbReference type="EMBL" id="PKKO01000002">
    <property type="protein sequence ID" value="PKY72858.1"/>
    <property type="molecule type" value="Genomic_DNA"/>
</dbReference>
<dbReference type="PANTHER" id="PTHR46211:SF14">
    <property type="entry name" value="GLYCEROPHOSPHODIESTER PHOSPHODIESTERASE"/>
    <property type="match status" value="1"/>
</dbReference>
<dbReference type="SUPFAM" id="SSF51695">
    <property type="entry name" value="PLC-like phosphodiesterases"/>
    <property type="match status" value="1"/>
</dbReference>
<dbReference type="PANTHER" id="PTHR46211">
    <property type="entry name" value="GLYCEROPHOSPHORYL DIESTER PHOSPHODIESTERASE"/>
    <property type="match status" value="1"/>
</dbReference>
<dbReference type="PROSITE" id="PS51704">
    <property type="entry name" value="GP_PDE"/>
    <property type="match status" value="1"/>
</dbReference>
<evidence type="ECO:0000259" key="1">
    <source>
        <dbReference type="PROSITE" id="PS51704"/>
    </source>
</evidence>
<keyword evidence="3" id="KW-1185">Reference proteome</keyword>
<sequence>MVERASRSSGGPGRVLRAFAHRGGAKEGEENTAQAFARAVDLGYKRLETDAHLSRDGQVVLHHDPNLRRTYGVDANIADLDWADLADFRMPQGGRLLRFAEALERFDNVEFNVDAKVEPVALPALAVARGQLERVRFVSFSSATVKRLRRAGAIKTALTMPEIARLRLGLGVNVGRIADAVQIPPSYGPVKLATPTFIARAHEAGLFVDVWTVDDSETILKMIDAGVDGLMTDSPSLLKKLLVQRDLWEG</sequence>
<dbReference type="InterPro" id="IPR030395">
    <property type="entry name" value="GP_PDE_dom"/>
</dbReference>
<reference evidence="2 3" key="1">
    <citation type="submission" date="2017-12" db="EMBL/GenBank/DDBJ databases">
        <title>Phylogenetic diversity of female urinary microbiome.</title>
        <authorList>
            <person name="Thomas-White K."/>
            <person name="Wolfe A.J."/>
        </authorList>
    </citation>
    <scope>NUCLEOTIDE SEQUENCE [LARGE SCALE GENOMIC DNA]</scope>
    <source>
        <strain evidence="2 3">UMB0402</strain>
    </source>
</reference>
<organism evidence="2 3">
    <name type="scientific">Winkia neuii</name>
    <dbReference type="NCBI Taxonomy" id="33007"/>
    <lineage>
        <taxon>Bacteria</taxon>
        <taxon>Bacillati</taxon>
        <taxon>Actinomycetota</taxon>
        <taxon>Actinomycetes</taxon>
        <taxon>Actinomycetales</taxon>
        <taxon>Actinomycetaceae</taxon>
        <taxon>Winkia</taxon>
    </lineage>
</organism>
<name>A0A2I1IP18_9ACTO</name>
<dbReference type="Pfam" id="PF03009">
    <property type="entry name" value="GDPD"/>
    <property type="match status" value="2"/>
</dbReference>
<dbReference type="AlphaFoldDB" id="A0A2I1IP18"/>
<proteinExistence type="predicted"/>